<dbReference type="EMBL" id="NBAX01000004">
    <property type="protein sequence ID" value="PNP95255.1"/>
    <property type="molecule type" value="Genomic_DNA"/>
</dbReference>
<dbReference type="Proteomes" id="UP000236634">
    <property type="component" value="Unassembled WGS sequence"/>
</dbReference>
<sequence length="69" mass="7875">MVNVPTAFLLKNHIYATNNTNDVASVRLGVHYSDKLLMLNFLYKVPLITRVKTTNSKVGRKYVSYEQVS</sequence>
<evidence type="ECO:0000313" key="2">
    <source>
        <dbReference type="Proteomes" id="UP000236634"/>
    </source>
</evidence>
<proteinExistence type="predicted"/>
<comment type="caution">
    <text evidence="1">The sequence shown here is derived from an EMBL/GenBank/DDBJ whole genome shotgun (WGS) entry which is preliminary data.</text>
</comment>
<dbReference type="AlphaFoldDB" id="A0A2K0XL55"/>
<protein>
    <submittedName>
        <fullName evidence="1">Uncharacterized protein</fullName>
    </submittedName>
</protein>
<gene>
    <name evidence="1" type="ORF">BFS16_05925</name>
</gene>
<accession>A0A2K0XL55</accession>
<reference evidence="1 2" key="1">
    <citation type="submission" date="2017-03" db="EMBL/GenBank/DDBJ databases">
        <authorList>
            <person name="Afonso C.L."/>
            <person name="Miller P.J."/>
            <person name="Scott M.A."/>
            <person name="Spackman E."/>
            <person name="Goraichik I."/>
            <person name="Dimitrov K.M."/>
            <person name="Suarez D.L."/>
            <person name="Swayne D.E."/>
        </authorList>
    </citation>
    <scope>NUCLEOTIDE SEQUENCE [LARGE SCALE GENOMIC DNA]</scope>
    <source>
        <strain evidence="1 2">DNF00076</strain>
    </source>
</reference>
<name>A0A2K0XL55_9BACT</name>
<organism evidence="1 2">
    <name type="scientific">Hoylesella timonensis</name>
    <dbReference type="NCBI Taxonomy" id="386414"/>
    <lineage>
        <taxon>Bacteria</taxon>
        <taxon>Pseudomonadati</taxon>
        <taxon>Bacteroidota</taxon>
        <taxon>Bacteroidia</taxon>
        <taxon>Bacteroidales</taxon>
        <taxon>Prevotellaceae</taxon>
        <taxon>Hoylesella</taxon>
    </lineage>
</organism>
<evidence type="ECO:0000313" key="1">
    <source>
        <dbReference type="EMBL" id="PNP95255.1"/>
    </source>
</evidence>